<keyword evidence="3" id="KW-1185">Reference proteome</keyword>
<protein>
    <submittedName>
        <fullName evidence="1 2">Uncharacterized protein</fullName>
    </submittedName>
</protein>
<proteinExistence type="predicted"/>
<evidence type="ECO:0000313" key="1">
    <source>
        <dbReference type="EMBL" id="PNR32158.1"/>
    </source>
</evidence>
<evidence type="ECO:0000313" key="3">
    <source>
        <dbReference type="Proteomes" id="UP000006727"/>
    </source>
</evidence>
<gene>
    <name evidence="1" type="ORF">PHYPA_026283</name>
</gene>
<dbReference type="Proteomes" id="UP000006727">
    <property type="component" value="Chromosome 21"/>
</dbReference>
<reference evidence="1 3" key="2">
    <citation type="journal article" date="2018" name="Plant J.">
        <title>The Physcomitrella patens chromosome-scale assembly reveals moss genome structure and evolution.</title>
        <authorList>
            <person name="Lang D."/>
            <person name="Ullrich K.K."/>
            <person name="Murat F."/>
            <person name="Fuchs J."/>
            <person name="Jenkins J."/>
            <person name="Haas F.B."/>
            <person name="Piednoel M."/>
            <person name="Gundlach H."/>
            <person name="Van Bel M."/>
            <person name="Meyberg R."/>
            <person name="Vives C."/>
            <person name="Morata J."/>
            <person name="Symeonidi A."/>
            <person name="Hiss M."/>
            <person name="Muchero W."/>
            <person name="Kamisugi Y."/>
            <person name="Saleh O."/>
            <person name="Blanc G."/>
            <person name="Decker E.L."/>
            <person name="van Gessel N."/>
            <person name="Grimwood J."/>
            <person name="Hayes R.D."/>
            <person name="Graham S.W."/>
            <person name="Gunter L.E."/>
            <person name="McDaniel S.F."/>
            <person name="Hoernstein S.N.W."/>
            <person name="Larsson A."/>
            <person name="Li F.W."/>
            <person name="Perroud P.F."/>
            <person name="Phillips J."/>
            <person name="Ranjan P."/>
            <person name="Rokshar D.S."/>
            <person name="Rothfels C.J."/>
            <person name="Schneider L."/>
            <person name="Shu S."/>
            <person name="Stevenson D.W."/>
            <person name="Thummler F."/>
            <person name="Tillich M."/>
            <person name="Villarreal Aguilar J.C."/>
            <person name="Widiez T."/>
            <person name="Wong G.K."/>
            <person name="Wymore A."/>
            <person name="Zhang Y."/>
            <person name="Zimmer A.D."/>
            <person name="Quatrano R.S."/>
            <person name="Mayer K.F.X."/>
            <person name="Goodstein D."/>
            <person name="Casacuberta J.M."/>
            <person name="Vandepoele K."/>
            <person name="Reski R."/>
            <person name="Cuming A.C."/>
            <person name="Tuskan G.A."/>
            <person name="Maumus F."/>
            <person name="Salse J."/>
            <person name="Schmutz J."/>
            <person name="Rensing S.A."/>
        </authorList>
    </citation>
    <scope>NUCLEOTIDE SEQUENCE [LARGE SCALE GENOMIC DNA]</scope>
    <source>
        <strain evidence="2 3">cv. Gransden 2004</strain>
    </source>
</reference>
<dbReference type="EMBL" id="ABEU02000021">
    <property type="protein sequence ID" value="PNR32158.1"/>
    <property type="molecule type" value="Genomic_DNA"/>
</dbReference>
<name>A0A2K1ISC4_PHYPA</name>
<reference evidence="1 3" key="1">
    <citation type="journal article" date="2008" name="Science">
        <title>The Physcomitrella genome reveals evolutionary insights into the conquest of land by plants.</title>
        <authorList>
            <person name="Rensing S."/>
            <person name="Lang D."/>
            <person name="Zimmer A."/>
            <person name="Terry A."/>
            <person name="Salamov A."/>
            <person name="Shapiro H."/>
            <person name="Nishiyama T."/>
            <person name="Perroud P.-F."/>
            <person name="Lindquist E."/>
            <person name="Kamisugi Y."/>
            <person name="Tanahashi T."/>
            <person name="Sakakibara K."/>
            <person name="Fujita T."/>
            <person name="Oishi K."/>
            <person name="Shin-I T."/>
            <person name="Kuroki Y."/>
            <person name="Toyoda A."/>
            <person name="Suzuki Y."/>
            <person name="Hashimoto A."/>
            <person name="Yamaguchi K."/>
            <person name="Sugano A."/>
            <person name="Kohara Y."/>
            <person name="Fujiyama A."/>
            <person name="Anterola A."/>
            <person name="Aoki S."/>
            <person name="Ashton N."/>
            <person name="Barbazuk W.B."/>
            <person name="Barker E."/>
            <person name="Bennetzen J."/>
            <person name="Bezanilla M."/>
            <person name="Blankenship R."/>
            <person name="Cho S.H."/>
            <person name="Dutcher S."/>
            <person name="Estelle M."/>
            <person name="Fawcett J.A."/>
            <person name="Gundlach H."/>
            <person name="Hanada K."/>
            <person name="Heyl A."/>
            <person name="Hicks K.A."/>
            <person name="Hugh J."/>
            <person name="Lohr M."/>
            <person name="Mayer K."/>
            <person name="Melkozernov A."/>
            <person name="Murata T."/>
            <person name="Nelson D."/>
            <person name="Pils B."/>
            <person name="Prigge M."/>
            <person name="Reiss B."/>
            <person name="Renner T."/>
            <person name="Rombauts S."/>
            <person name="Rushton P."/>
            <person name="Sanderfoot A."/>
            <person name="Schween G."/>
            <person name="Shiu S.-H."/>
            <person name="Stueber K."/>
            <person name="Theodoulou F.L."/>
            <person name="Tu H."/>
            <person name="Van de Peer Y."/>
            <person name="Verrier P.J."/>
            <person name="Waters E."/>
            <person name="Wood A."/>
            <person name="Yang L."/>
            <person name="Cove D."/>
            <person name="Cuming A."/>
            <person name="Hasebe M."/>
            <person name="Lucas S."/>
            <person name="Mishler D.B."/>
            <person name="Reski R."/>
            <person name="Grigoriev I."/>
            <person name="Quatrano R.S."/>
            <person name="Boore J.L."/>
        </authorList>
    </citation>
    <scope>NUCLEOTIDE SEQUENCE [LARGE SCALE GENOMIC DNA]</scope>
    <source>
        <strain evidence="2 3">cv. Gransden 2004</strain>
    </source>
</reference>
<dbReference type="InParanoid" id="A0A2K1ISC4"/>
<sequence>MKARQIESLCSLERHVNTCFSRNHSFHLTLWHEAFRYSSFCTSSGSHAFSQGRSKNGLLVASHVQSPEGTPQSLRWRSQCALLIFAPYTPIASSVNAPVDAPET</sequence>
<organism evidence="1">
    <name type="scientific">Physcomitrium patens</name>
    <name type="common">Spreading-leaved earth moss</name>
    <name type="synonym">Physcomitrella patens</name>
    <dbReference type="NCBI Taxonomy" id="3218"/>
    <lineage>
        <taxon>Eukaryota</taxon>
        <taxon>Viridiplantae</taxon>
        <taxon>Streptophyta</taxon>
        <taxon>Embryophyta</taxon>
        <taxon>Bryophyta</taxon>
        <taxon>Bryophytina</taxon>
        <taxon>Bryopsida</taxon>
        <taxon>Funariidae</taxon>
        <taxon>Funariales</taxon>
        <taxon>Funariaceae</taxon>
        <taxon>Physcomitrium</taxon>
    </lineage>
</organism>
<dbReference type="Gramene" id="Pp3c21_16640V3.1">
    <property type="protein sequence ID" value="Pp3c21_16640V3.1"/>
    <property type="gene ID" value="Pp3c21_16640"/>
</dbReference>
<dbReference type="AlphaFoldDB" id="A0A2K1ISC4"/>
<dbReference type="EnsemblPlants" id="Pp3c21_16640V3.1">
    <property type="protein sequence ID" value="Pp3c21_16640V3.1"/>
    <property type="gene ID" value="Pp3c21_16640"/>
</dbReference>
<evidence type="ECO:0000313" key="2">
    <source>
        <dbReference type="EnsemblPlants" id="Pp3c21_16640V3.1"/>
    </source>
</evidence>
<reference evidence="2" key="3">
    <citation type="submission" date="2020-12" db="UniProtKB">
        <authorList>
            <consortium name="EnsemblPlants"/>
        </authorList>
    </citation>
    <scope>IDENTIFICATION</scope>
</reference>
<accession>A0A2K1ISC4</accession>